<keyword evidence="1 2" id="KW-0175">Coiled coil</keyword>
<evidence type="ECO:0000256" key="3">
    <source>
        <dbReference type="SAM" id="MobiDB-lite"/>
    </source>
</evidence>
<dbReference type="Proteomes" id="UP000008854">
    <property type="component" value="Unassembled WGS sequence"/>
</dbReference>
<name>A0A3Q0KSF0_SCHMA</name>
<accession>A0A3Q0KSF0</accession>
<keyword evidence="4" id="KW-1185">Reference proteome</keyword>
<evidence type="ECO:0000256" key="2">
    <source>
        <dbReference type="SAM" id="Coils"/>
    </source>
</evidence>
<dbReference type="ExpressionAtlas" id="A0A3Q0KSF0">
    <property type="expression patterns" value="baseline and differential"/>
</dbReference>
<feature type="coiled-coil region" evidence="2">
    <location>
        <begin position="365"/>
        <end position="410"/>
    </location>
</feature>
<dbReference type="STRING" id="6183.A0A3Q0KSF0"/>
<dbReference type="WBParaSite" id="Smp_166090.2">
    <property type="protein sequence ID" value="Smp_166090.2"/>
    <property type="gene ID" value="Smp_166090"/>
</dbReference>
<dbReference type="PANTHER" id="PTHR21549:SF0">
    <property type="entry name" value="COILED-COIL DOMAIN-CONTAINING PROTEIN 112"/>
    <property type="match status" value="1"/>
</dbReference>
<dbReference type="InParanoid" id="A0A3Q0KSF0"/>
<reference evidence="4" key="1">
    <citation type="journal article" date="2012" name="PLoS Negl. Trop. Dis.">
        <title>A systematically improved high quality genome and transcriptome of the human blood fluke Schistosoma mansoni.</title>
        <authorList>
            <person name="Protasio A.V."/>
            <person name="Tsai I.J."/>
            <person name="Babbage A."/>
            <person name="Nichol S."/>
            <person name="Hunt M."/>
            <person name="Aslett M.A."/>
            <person name="De Silva N."/>
            <person name="Velarde G.S."/>
            <person name="Anderson T.J."/>
            <person name="Clark R.C."/>
            <person name="Davidson C."/>
            <person name="Dillon G.P."/>
            <person name="Holroyd N.E."/>
            <person name="LoVerde P.T."/>
            <person name="Lloyd C."/>
            <person name="McQuillan J."/>
            <person name="Oliveira G."/>
            <person name="Otto T.D."/>
            <person name="Parker-Manuel S.J."/>
            <person name="Quail M.A."/>
            <person name="Wilson R.A."/>
            <person name="Zerlotini A."/>
            <person name="Dunne D.W."/>
            <person name="Berriman M."/>
        </authorList>
    </citation>
    <scope>NUCLEOTIDE SEQUENCE [LARGE SCALE GENOMIC DNA]</scope>
    <source>
        <strain evidence="4">Puerto Rican</strain>
    </source>
</reference>
<evidence type="ECO:0000313" key="6">
    <source>
        <dbReference type="WBParaSite" id="Smp_166090.2"/>
    </source>
</evidence>
<evidence type="ECO:0000256" key="1">
    <source>
        <dbReference type="ARBA" id="ARBA00023054"/>
    </source>
</evidence>
<protein>
    <submittedName>
        <fullName evidence="5">Coiled-coil domain-containing protein</fullName>
    </submittedName>
</protein>
<feature type="region of interest" description="Disordered" evidence="3">
    <location>
        <begin position="254"/>
        <end position="277"/>
    </location>
</feature>
<sequence length="553" mass="65941">MVETGRKIHFQTDSPSDLRQLDYQSKKLYKDSIQLLSKLSLHHKDIKSILEYSQDLKSTLLTDGKKYYNKLFKFRTLVESFSLKKSQIANKQINHGNFVKELQDLLKSIEDILTEYKTEERMIAEALLQQEVELWQDCLNMEHRISFWENDSKISDRMNSKLQNREQSTNLLTHFSSANKTLPNEINEFQNFLDNHGGRTGGWTEDEHFKFLKHYKIQKFKYRNELKNPEKLINDLQNPENEDLNNHHYQEIELNTSTRDNDDQQTVEDESADKTNEGIVNSNIHAFHHELANIIMTKTPEQVAEHVKWWKEFQRLENAKRNAIKKWSENRRLNMQNKKQSEEKNDDHNDTIRTPIKQHLSISQLEARKAELELWRNQREKMKKQAELLKKQAEIQSKQTELELKRKRQAKIQHKISLYKQEKMAEKLTALHQLKIQTKMEQQIRQQKINDAAKKRFMNDLHHFTYLLIITQLNQLSSRKKAKQQAEIPRQELLEQIPIKTNIQVTRDPQRLCQLTKGWEIRLTQPKEQTIINQGLDLSVNTGRMIPQWRRNL</sequence>
<dbReference type="PANTHER" id="PTHR21549">
    <property type="entry name" value="MUTATED IN BLADDER CANCER 1"/>
    <property type="match status" value="1"/>
</dbReference>
<evidence type="ECO:0000313" key="5">
    <source>
        <dbReference type="WBParaSite" id="Smp_166090.1"/>
    </source>
</evidence>
<dbReference type="WBParaSite" id="Smp_166090.1">
    <property type="protein sequence ID" value="Smp_166090.1"/>
    <property type="gene ID" value="Smp_166090"/>
</dbReference>
<feature type="compositionally biased region" description="Basic and acidic residues" evidence="3">
    <location>
        <begin position="339"/>
        <end position="351"/>
    </location>
</feature>
<dbReference type="InterPro" id="IPR039902">
    <property type="entry name" value="CCDC148/CCDC112"/>
</dbReference>
<organism evidence="4 5">
    <name type="scientific">Schistosoma mansoni</name>
    <name type="common">Blood fluke</name>
    <dbReference type="NCBI Taxonomy" id="6183"/>
    <lineage>
        <taxon>Eukaryota</taxon>
        <taxon>Metazoa</taxon>
        <taxon>Spiralia</taxon>
        <taxon>Lophotrochozoa</taxon>
        <taxon>Platyhelminthes</taxon>
        <taxon>Trematoda</taxon>
        <taxon>Digenea</taxon>
        <taxon>Strigeidida</taxon>
        <taxon>Schistosomatoidea</taxon>
        <taxon>Schistosomatidae</taxon>
        <taxon>Schistosoma</taxon>
    </lineage>
</organism>
<reference evidence="5" key="2">
    <citation type="submission" date="2018-12" db="UniProtKB">
        <authorList>
            <consortium name="WormBaseParasite"/>
        </authorList>
    </citation>
    <scope>IDENTIFICATION</scope>
    <source>
        <strain evidence="5 6">Puerto Rican</strain>
    </source>
</reference>
<proteinExistence type="predicted"/>
<feature type="region of interest" description="Disordered" evidence="3">
    <location>
        <begin position="327"/>
        <end position="353"/>
    </location>
</feature>
<accession>A0A5K4EVE0</accession>
<evidence type="ECO:0000313" key="4">
    <source>
        <dbReference type="Proteomes" id="UP000008854"/>
    </source>
</evidence>
<dbReference type="AlphaFoldDB" id="A0A3Q0KSF0"/>